<organism evidence="2 3">
    <name type="scientific">Hydra vulgaris</name>
    <name type="common">Hydra</name>
    <name type="synonym">Hydra attenuata</name>
    <dbReference type="NCBI Taxonomy" id="6087"/>
    <lineage>
        <taxon>Eukaryota</taxon>
        <taxon>Metazoa</taxon>
        <taxon>Cnidaria</taxon>
        <taxon>Hydrozoa</taxon>
        <taxon>Hydroidolina</taxon>
        <taxon>Anthoathecata</taxon>
        <taxon>Aplanulata</taxon>
        <taxon>Hydridae</taxon>
        <taxon>Hydra</taxon>
    </lineage>
</organism>
<dbReference type="Gene3D" id="1.10.10.60">
    <property type="entry name" value="Homeodomain-like"/>
    <property type="match status" value="1"/>
</dbReference>
<dbReference type="PANTHER" id="PTHR47595:SF1">
    <property type="entry name" value="MYB_SANT-LIKE DNA-BINDING DOMAIN-CONTAINING PROTEIN"/>
    <property type="match status" value="1"/>
</dbReference>
<evidence type="ECO:0000313" key="2">
    <source>
        <dbReference type="Proteomes" id="UP001652625"/>
    </source>
</evidence>
<keyword evidence="2" id="KW-1185">Reference proteome</keyword>
<gene>
    <name evidence="3" type="primary">LOC100204154</name>
</gene>
<dbReference type="Proteomes" id="UP001652625">
    <property type="component" value="Chromosome 07"/>
</dbReference>
<accession>A0ABM4C5X8</accession>
<feature type="domain" description="Myb/SANT-like DNA-binding" evidence="1">
    <location>
        <begin position="19"/>
        <end position="109"/>
    </location>
</feature>
<dbReference type="InterPro" id="IPR044822">
    <property type="entry name" value="Myb_DNA-bind_4"/>
</dbReference>
<dbReference type="RefSeq" id="XP_065656996.1">
    <property type="nucleotide sequence ID" value="XM_065800924.1"/>
</dbReference>
<protein>
    <submittedName>
        <fullName evidence="3">Uncharacterized protein LOC100204154 isoform X1</fullName>
    </submittedName>
</protein>
<dbReference type="GeneID" id="100204154"/>
<proteinExistence type="predicted"/>
<evidence type="ECO:0000259" key="1">
    <source>
        <dbReference type="Pfam" id="PF13837"/>
    </source>
</evidence>
<reference evidence="3" key="1">
    <citation type="submission" date="2025-08" db="UniProtKB">
        <authorList>
            <consortium name="RefSeq"/>
        </authorList>
    </citation>
    <scope>IDENTIFICATION</scope>
</reference>
<name>A0ABM4C5X8_HYDVU</name>
<sequence>MAEVKVKADEKAQCRKRSRHWDDEETKILISKWSEDNIQEKLKSCTRKKKIWQEIFLYLKACGYEDRDEEMCKTRIHTLTSAYRSYLNKRNTSGTARFKKPPCFEEMNKVLKDKSTRLPRLPHFSKSLSDINGLSEHSDALVLNKVKTPEVNNFNNCIYNSVNSTYNDFKVNQSSFKLIEDQSSSKLIEDNQSSSKQIEENQSSSKQIEDNILKTKSIGFNQLSAKPIKVNQSVFKSKDFLNKKKSFCFKKPKKIQSRSEVLLEKINSSIITFMTTRADADRKILKKLIEYHEQEDPYVIIKVRQVGDLYFVEIEFLLSDLTLEKLINALKQEFVIQDSASLLITKLPNVLIRNDNDVKRLKTGTEVEFLVIIEKK</sequence>
<dbReference type="Pfam" id="PF13837">
    <property type="entry name" value="Myb_DNA-bind_4"/>
    <property type="match status" value="1"/>
</dbReference>
<evidence type="ECO:0000313" key="3">
    <source>
        <dbReference type="RefSeq" id="XP_065656996.1"/>
    </source>
</evidence>
<dbReference type="PANTHER" id="PTHR47595">
    <property type="entry name" value="HEAT SHOCK 70 KDA PROTEIN 14"/>
    <property type="match status" value="1"/>
</dbReference>